<gene>
    <name evidence="7" type="ORF">COCSUDRAFT_17307</name>
</gene>
<dbReference type="Proteomes" id="UP000007264">
    <property type="component" value="Unassembled WGS sequence"/>
</dbReference>
<evidence type="ECO:0000313" key="8">
    <source>
        <dbReference type="Proteomes" id="UP000007264"/>
    </source>
</evidence>
<name>I0YSY7_COCSC</name>
<dbReference type="KEGG" id="csl:COCSUDRAFT_17307"/>
<keyword evidence="4" id="KW-0547">Nucleotide-binding</keyword>
<keyword evidence="3 6" id="KW-0808">Transferase</keyword>
<sequence>MCVHDVTTGSGKGTQCEMIVKKYGFVHLSAGDLLREEVKKGTELGKEIEGIMKEGKLVPTPITVKLLREAMEKSSSDTFLIDGFPREIKQAENFEREVKPPQLVIFYDSPEDVMLERLLKRAKTSGRADDNEETIRKRFKTFLECTMPVVEHYEPQGKLVKISAVPPPEEVFKYTEEAIEKACGHGSTKDQKALAASYIDALP</sequence>
<dbReference type="InterPro" id="IPR000850">
    <property type="entry name" value="Adenylat/UMP-CMP_kin"/>
</dbReference>
<dbReference type="PANTHER" id="PTHR23359">
    <property type="entry name" value="NUCLEOTIDE KINASE"/>
    <property type="match status" value="1"/>
</dbReference>
<comment type="similarity">
    <text evidence="1 6">Belongs to the adenylate kinase family.</text>
</comment>
<dbReference type="HAMAP" id="MF_00235">
    <property type="entry name" value="Adenylate_kinase_Adk"/>
    <property type="match status" value="1"/>
</dbReference>
<dbReference type="RefSeq" id="XP_005646050.1">
    <property type="nucleotide sequence ID" value="XM_005645993.1"/>
</dbReference>
<dbReference type="OrthoDB" id="442176at2759"/>
<dbReference type="CDD" id="cd01428">
    <property type="entry name" value="ADK"/>
    <property type="match status" value="1"/>
</dbReference>
<dbReference type="Pfam" id="PF00406">
    <property type="entry name" value="ADK"/>
    <property type="match status" value="1"/>
</dbReference>
<dbReference type="STRING" id="574566.I0YSY7"/>
<proteinExistence type="inferred from homology"/>
<comment type="caution">
    <text evidence="7">The sequence shown here is derived from an EMBL/GenBank/DDBJ whole genome shotgun (WGS) entry which is preliminary data.</text>
</comment>
<dbReference type="EC" id="2.7.4.3" evidence="2"/>
<organism evidence="7 8">
    <name type="scientific">Coccomyxa subellipsoidea (strain C-169)</name>
    <name type="common">Green microalga</name>
    <dbReference type="NCBI Taxonomy" id="574566"/>
    <lineage>
        <taxon>Eukaryota</taxon>
        <taxon>Viridiplantae</taxon>
        <taxon>Chlorophyta</taxon>
        <taxon>core chlorophytes</taxon>
        <taxon>Trebouxiophyceae</taxon>
        <taxon>Trebouxiophyceae incertae sedis</taxon>
        <taxon>Coccomyxaceae</taxon>
        <taxon>Coccomyxa</taxon>
        <taxon>Coccomyxa subellipsoidea</taxon>
    </lineage>
</organism>
<accession>I0YSY7</accession>
<dbReference type="InterPro" id="IPR033690">
    <property type="entry name" value="Adenylat_kinase_CS"/>
</dbReference>
<evidence type="ECO:0000256" key="1">
    <source>
        <dbReference type="ARBA" id="ARBA00007220"/>
    </source>
</evidence>
<reference evidence="7 8" key="1">
    <citation type="journal article" date="2012" name="Genome Biol.">
        <title>The genome of the polar eukaryotic microalga coccomyxa subellipsoidea reveals traits of cold adaptation.</title>
        <authorList>
            <person name="Blanc G."/>
            <person name="Agarkova I."/>
            <person name="Grimwood J."/>
            <person name="Kuo A."/>
            <person name="Brueggeman A."/>
            <person name="Dunigan D."/>
            <person name="Gurnon J."/>
            <person name="Ladunga I."/>
            <person name="Lindquist E."/>
            <person name="Lucas S."/>
            <person name="Pangilinan J."/>
            <person name="Proschold T."/>
            <person name="Salamov A."/>
            <person name="Schmutz J."/>
            <person name="Weeks D."/>
            <person name="Yamada T."/>
            <person name="Claverie J.M."/>
            <person name="Grigoriev I."/>
            <person name="Van Etten J."/>
            <person name="Lomsadze A."/>
            <person name="Borodovsky M."/>
        </authorList>
    </citation>
    <scope>NUCLEOTIDE SEQUENCE [LARGE SCALE GENOMIC DNA]</scope>
    <source>
        <strain evidence="7 8">C-169</strain>
    </source>
</reference>
<dbReference type="eggNOG" id="KOG3079">
    <property type="taxonomic scope" value="Eukaryota"/>
</dbReference>
<dbReference type="GeneID" id="17039490"/>
<dbReference type="GO" id="GO:0004017">
    <property type="term" value="F:AMP kinase activity"/>
    <property type="evidence" value="ECO:0007669"/>
    <property type="project" value="UniProtKB-EC"/>
</dbReference>
<dbReference type="PROSITE" id="PS00113">
    <property type="entry name" value="ADENYLATE_KINASE"/>
    <property type="match status" value="1"/>
</dbReference>
<dbReference type="GO" id="GO:0005524">
    <property type="term" value="F:ATP binding"/>
    <property type="evidence" value="ECO:0007669"/>
    <property type="project" value="InterPro"/>
</dbReference>
<protein>
    <recommendedName>
        <fullName evidence="2">adenylate kinase</fullName>
        <ecNumber evidence="2">2.7.4.3</ecNumber>
    </recommendedName>
</protein>
<evidence type="ECO:0000256" key="5">
    <source>
        <dbReference type="ARBA" id="ARBA00022777"/>
    </source>
</evidence>
<dbReference type="SUPFAM" id="SSF52540">
    <property type="entry name" value="P-loop containing nucleoside triphosphate hydrolases"/>
    <property type="match status" value="1"/>
</dbReference>
<dbReference type="EMBL" id="AGSI01000012">
    <property type="protein sequence ID" value="EIE21506.1"/>
    <property type="molecule type" value="Genomic_DNA"/>
</dbReference>
<evidence type="ECO:0000256" key="4">
    <source>
        <dbReference type="ARBA" id="ARBA00022741"/>
    </source>
</evidence>
<dbReference type="InterPro" id="IPR027417">
    <property type="entry name" value="P-loop_NTPase"/>
</dbReference>
<evidence type="ECO:0000256" key="3">
    <source>
        <dbReference type="ARBA" id="ARBA00022679"/>
    </source>
</evidence>
<keyword evidence="5 6" id="KW-0418">Kinase</keyword>
<evidence type="ECO:0000256" key="2">
    <source>
        <dbReference type="ARBA" id="ARBA00012955"/>
    </source>
</evidence>
<evidence type="ECO:0000256" key="6">
    <source>
        <dbReference type="RuleBase" id="RU003330"/>
    </source>
</evidence>
<keyword evidence="8" id="KW-1185">Reference proteome</keyword>
<dbReference type="Gene3D" id="3.40.50.300">
    <property type="entry name" value="P-loop containing nucleotide triphosphate hydrolases"/>
    <property type="match status" value="1"/>
</dbReference>
<evidence type="ECO:0000313" key="7">
    <source>
        <dbReference type="EMBL" id="EIE21506.1"/>
    </source>
</evidence>
<dbReference type="PRINTS" id="PR00094">
    <property type="entry name" value="ADENYLTKNASE"/>
</dbReference>
<dbReference type="AlphaFoldDB" id="I0YSY7"/>